<dbReference type="PANTHER" id="PTHR42758:SF2">
    <property type="entry name" value="PHOSPHATIDYLGLYCEROL PHOSPHOLIPASE C"/>
    <property type="match status" value="1"/>
</dbReference>
<evidence type="ECO:0000313" key="12">
    <source>
        <dbReference type="EMBL" id="GFH47214.1"/>
    </source>
</evidence>
<organism evidence="12 13">
    <name type="scientific">Chaetoceros tenuissimus</name>
    <dbReference type="NCBI Taxonomy" id="426638"/>
    <lineage>
        <taxon>Eukaryota</taxon>
        <taxon>Sar</taxon>
        <taxon>Stramenopiles</taxon>
        <taxon>Ochrophyta</taxon>
        <taxon>Bacillariophyta</taxon>
        <taxon>Coscinodiscophyceae</taxon>
        <taxon>Chaetocerotophycidae</taxon>
        <taxon>Chaetocerotales</taxon>
        <taxon>Chaetocerotaceae</taxon>
        <taxon>Chaetoceros</taxon>
    </lineage>
</organism>
<keyword evidence="9" id="KW-0175">Coiled coil</keyword>
<dbReference type="Pfam" id="PF03009">
    <property type="entry name" value="GDPD"/>
    <property type="match status" value="1"/>
</dbReference>
<dbReference type="InterPro" id="IPR030395">
    <property type="entry name" value="GP_PDE_dom"/>
</dbReference>
<dbReference type="PANTHER" id="PTHR42758">
    <property type="entry name" value="PHOSPHATIDYLGLYCEROL PHOSPHOLIPASE C"/>
    <property type="match status" value="1"/>
</dbReference>
<dbReference type="InterPro" id="IPR017946">
    <property type="entry name" value="PLC-like_Pdiesterase_TIM-brl"/>
</dbReference>
<keyword evidence="13" id="KW-1185">Reference proteome</keyword>
<evidence type="ECO:0000256" key="6">
    <source>
        <dbReference type="ARBA" id="ARBA00023043"/>
    </source>
</evidence>
<reference evidence="12 13" key="1">
    <citation type="journal article" date="2021" name="Sci. Rep.">
        <title>The genome of the diatom Chaetoceros tenuissimus carries an ancient integrated fragment of an extant virus.</title>
        <authorList>
            <person name="Hongo Y."/>
            <person name="Kimura K."/>
            <person name="Takaki Y."/>
            <person name="Yoshida Y."/>
            <person name="Baba S."/>
            <person name="Kobayashi G."/>
            <person name="Nagasaki K."/>
            <person name="Hano T."/>
            <person name="Tomaru Y."/>
        </authorList>
    </citation>
    <scope>NUCLEOTIDE SEQUENCE [LARGE SCALE GENOMIC DNA]</scope>
    <source>
        <strain evidence="12 13">NIES-3715</strain>
    </source>
</reference>
<evidence type="ECO:0000256" key="2">
    <source>
        <dbReference type="ARBA" id="ARBA00007277"/>
    </source>
</evidence>
<keyword evidence="6" id="KW-0040">ANK repeat</keyword>
<comment type="subcellular location">
    <subcellularLocation>
        <location evidence="1">Membrane</location>
    </subcellularLocation>
</comment>
<dbReference type="AlphaFoldDB" id="A0AAD3CK87"/>
<dbReference type="EMBL" id="BLLK01000022">
    <property type="protein sequence ID" value="GFH47214.1"/>
    <property type="molecule type" value="Genomic_DNA"/>
</dbReference>
<comment type="caution">
    <text evidence="12">The sequence shown here is derived from an EMBL/GenBank/DDBJ whole genome shotgun (WGS) entry which is preliminary data.</text>
</comment>
<keyword evidence="7" id="KW-0443">Lipid metabolism</keyword>
<feature type="domain" description="SPX" evidence="10">
    <location>
        <begin position="2"/>
        <end position="147"/>
    </location>
</feature>
<evidence type="ECO:0000256" key="7">
    <source>
        <dbReference type="ARBA" id="ARBA00023098"/>
    </source>
</evidence>
<proteinExistence type="inferred from homology"/>
<dbReference type="Proteomes" id="UP001054902">
    <property type="component" value="Unassembled WGS sequence"/>
</dbReference>
<evidence type="ECO:0000256" key="1">
    <source>
        <dbReference type="ARBA" id="ARBA00004370"/>
    </source>
</evidence>
<name>A0AAD3CK87_9STRA</name>
<evidence type="ECO:0000259" key="11">
    <source>
        <dbReference type="PROSITE" id="PS51704"/>
    </source>
</evidence>
<sequence>MVKFGRHLQFFLECEDESESSYIVPYNKLRDEIFANQHKTFVDPSYSFEYEWRSALEHASKDYQESMSSCMHSLFEAIANIPNARGASFEAALKIYTSTVGAKACRELLIFLKNIQSAASLNSEGLRKLVKKYDKQQESSLNTLSTTLLPELYMTNFFTGSKALNEAIETLRDQLDDLDEDYEDDYEAYSDVENYREEKKQSEDYEEIMIGRRANEMLWFRDTVRQIPQEDIKHAVAHRGFHNPTGRSDLRPLENSLAAFEAAWSNGMQICECDVSLTKDEKLVMCHDSNFARLSLDPSSDTSNTKVSDLTFKELIALTLKNGVRAPLLSDVLNSASMIGPDKKLIVEIKPGNNQAAMALARLLTKHPEYCNHIDSIMSFDLWSMHSLKQVLKQNLAHLQSTSPVGLSSSVDSQMFKSASPAKDSILDPASPITLPKILLLTVADPPKDNFELWVDCSDYSPVDGWVNTDESTLDGVYVKFESEMLEADGRAELQALCAKYTVGIWGVVNKDPDDYETMRFLVNECGVSYFNTDMPHDFLT</sequence>
<dbReference type="GO" id="GO:0008081">
    <property type="term" value="F:phosphoric diester hydrolase activity"/>
    <property type="evidence" value="ECO:0007669"/>
    <property type="project" value="InterPro"/>
</dbReference>
<evidence type="ECO:0000256" key="9">
    <source>
        <dbReference type="SAM" id="Coils"/>
    </source>
</evidence>
<evidence type="ECO:0008006" key="14">
    <source>
        <dbReference type="Google" id="ProtNLM"/>
    </source>
</evidence>
<feature type="coiled-coil region" evidence="9">
    <location>
        <begin position="161"/>
        <end position="188"/>
    </location>
</feature>
<protein>
    <recommendedName>
        <fullName evidence="14">GP-PDE domain-containing protein</fullName>
    </recommendedName>
</protein>
<dbReference type="InterPro" id="IPR004331">
    <property type="entry name" value="SPX_dom"/>
</dbReference>
<dbReference type="GO" id="GO:0005737">
    <property type="term" value="C:cytoplasm"/>
    <property type="evidence" value="ECO:0007669"/>
    <property type="project" value="UniProtKB-ARBA"/>
</dbReference>
<comment type="similarity">
    <text evidence="2">Belongs to the glycerophosphoryl diester phosphodiesterase family.</text>
</comment>
<evidence type="ECO:0000256" key="4">
    <source>
        <dbReference type="ARBA" id="ARBA00022801"/>
    </source>
</evidence>
<accession>A0AAD3CK87</accession>
<dbReference type="SUPFAM" id="SSF51695">
    <property type="entry name" value="PLC-like phosphodiesterases"/>
    <property type="match status" value="1"/>
</dbReference>
<evidence type="ECO:0000256" key="3">
    <source>
        <dbReference type="ARBA" id="ARBA00022692"/>
    </source>
</evidence>
<keyword evidence="5" id="KW-1133">Transmembrane helix</keyword>
<dbReference type="Gene3D" id="3.20.20.190">
    <property type="entry name" value="Phosphatidylinositol (PI) phosphodiesterase"/>
    <property type="match status" value="1"/>
</dbReference>
<dbReference type="PROSITE" id="PS51382">
    <property type="entry name" value="SPX"/>
    <property type="match status" value="1"/>
</dbReference>
<dbReference type="GO" id="GO:0016020">
    <property type="term" value="C:membrane"/>
    <property type="evidence" value="ECO:0007669"/>
    <property type="project" value="UniProtKB-SubCell"/>
</dbReference>
<feature type="domain" description="GP-PDE" evidence="11">
    <location>
        <begin position="239"/>
        <end position="498"/>
    </location>
</feature>
<keyword evidence="3" id="KW-0812">Transmembrane</keyword>
<evidence type="ECO:0000313" key="13">
    <source>
        <dbReference type="Proteomes" id="UP001054902"/>
    </source>
</evidence>
<evidence type="ECO:0000259" key="10">
    <source>
        <dbReference type="PROSITE" id="PS51382"/>
    </source>
</evidence>
<evidence type="ECO:0000256" key="8">
    <source>
        <dbReference type="ARBA" id="ARBA00023136"/>
    </source>
</evidence>
<gene>
    <name evidence="12" type="ORF">CTEN210_03689</name>
</gene>
<dbReference type="PROSITE" id="PS51704">
    <property type="entry name" value="GP_PDE"/>
    <property type="match status" value="1"/>
</dbReference>
<evidence type="ECO:0000256" key="5">
    <source>
        <dbReference type="ARBA" id="ARBA00022989"/>
    </source>
</evidence>
<dbReference type="InterPro" id="IPR052271">
    <property type="entry name" value="GDPD-Related"/>
</dbReference>
<dbReference type="GO" id="GO:0046475">
    <property type="term" value="P:glycerophospholipid catabolic process"/>
    <property type="evidence" value="ECO:0007669"/>
    <property type="project" value="TreeGrafter"/>
</dbReference>
<keyword evidence="8" id="KW-0472">Membrane</keyword>
<keyword evidence="4" id="KW-0378">Hydrolase</keyword>